<dbReference type="GO" id="GO:0016887">
    <property type="term" value="F:ATP hydrolysis activity"/>
    <property type="evidence" value="ECO:0007669"/>
    <property type="project" value="InterPro"/>
</dbReference>
<keyword evidence="2" id="KW-0547">Nucleotide-binding</keyword>
<dbReference type="EMBL" id="PXYL01000012">
    <property type="protein sequence ID" value="PSJ57916.1"/>
    <property type="molecule type" value="Genomic_DNA"/>
</dbReference>
<dbReference type="InterPro" id="IPR050611">
    <property type="entry name" value="ABCF"/>
</dbReference>
<proteinExistence type="predicted"/>
<accession>A0A2P7S626</accession>
<evidence type="ECO:0000256" key="1">
    <source>
        <dbReference type="ARBA" id="ARBA00022737"/>
    </source>
</evidence>
<comment type="caution">
    <text evidence="6">The sequence shown here is derived from an EMBL/GenBank/DDBJ whole genome shotgun (WGS) entry which is preliminary data.</text>
</comment>
<sequence length="534" mass="56961">MPASIALSNLRLSTPDGRALLSGIDLAFGPGRTGLIGRNGVGKSTLVALIAGTLAPSSGSISVSGRLGIFKQSVQVGPEETITDLFGVSDALALLQRAYEGNATLEELADVDWQLEARMEAALAKIGLDVGPQTPLHKLSGGQRTRAGLAALHFSEADFLLMDEPTNNLDRGGRLTLYDMLANWRRGALVVSHDRELLELMDEIVELTSLGATRYGGNWSVYRERKALELASVQHDLDHAEKQASEVARATQVAQERKARRDGNGRRQALKGGAPRIVLGGLKSRSENSGGAQVRLASDRQSQALEAVATARGRIEVLQPMAVTLPPTGLSPSKTVLMLDSVSAGYAPDRPVFTNLSLSVTGPERVAVTGPNGSGKTTLLELIAGRLRPFSGSVQVTTEFAMLDQRVSMLDPLASIRDNFRRINPLDDENACRAALARFKFRADAALQMVSELSGGELLRAGMGCALGGTAPPPLLVLDEPTNHLDLEAIEAIEAGLRAYDGALIVVSHDEAFLTALDISRRIELPSGEGRFFR</sequence>
<dbReference type="FunFam" id="3.40.50.300:FF:001320">
    <property type="entry name" value="Heme ABC transporter ATP-binding protein"/>
    <property type="match status" value="1"/>
</dbReference>
<dbReference type="InterPro" id="IPR027417">
    <property type="entry name" value="P-loop_NTPase"/>
</dbReference>
<organism evidence="6 7">
    <name type="scientific">Pseudaminobacter soli</name>
    <name type="common">ex Li et al. 2025</name>
    <dbReference type="NCBI Taxonomy" id="1295366"/>
    <lineage>
        <taxon>Bacteria</taxon>
        <taxon>Pseudomonadati</taxon>
        <taxon>Pseudomonadota</taxon>
        <taxon>Alphaproteobacteria</taxon>
        <taxon>Hyphomicrobiales</taxon>
        <taxon>Phyllobacteriaceae</taxon>
        <taxon>Pseudaminobacter</taxon>
    </lineage>
</organism>
<keyword evidence="1" id="KW-0677">Repeat</keyword>
<gene>
    <name evidence="6" type="ORF">C7I85_21355</name>
</gene>
<evidence type="ECO:0000259" key="5">
    <source>
        <dbReference type="PROSITE" id="PS50893"/>
    </source>
</evidence>
<feature type="coiled-coil region" evidence="4">
    <location>
        <begin position="223"/>
        <end position="250"/>
    </location>
</feature>
<name>A0A2P7S626_9HYPH</name>
<feature type="domain" description="ABC transporter" evidence="5">
    <location>
        <begin position="337"/>
        <end position="533"/>
    </location>
</feature>
<dbReference type="InterPro" id="IPR003593">
    <property type="entry name" value="AAA+_ATPase"/>
</dbReference>
<dbReference type="SUPFAM" id="SSF52540">
    <property type="entry name" value="P-loop containing nucleoside triphosphate hydrolases"/>
    <property type="match status" value="2"/>
</dbReference>
<evidence type="ECO:0000256" key="2">
    <source>
        <dbReference type="ARBA" id="ARBA00022741"/>
    </source>
</evidence>
<dbReference type="CDD" id="cd03221">
    <property type="entry name" value="ABCF_EF-3"/>
    <property type="match status" value="1"/>
</dbReference>
<dbReference type="InterPro" id="IPR003439">
    <property type="entry name" value="ABC_transporter-like_ATP-bd"/>
</dbReference>
<keyword evidence="3" id="KW-0067">ATP-binding</keyword>
<dbReference type="OrthoDB" id="9762369at2"/>
<dbReference type="Pfam" id="PF00005">
    <property type="entry name" value="ABC_tran"/>
    <property type="match status" value="2"/>
</dbReference>
<keyword evidence="4" id="KW-0175">Coiled coil</keyword>
<reference evidence="6 7" key="1">
    <citation type="submission" date="2018-03" db="EMBL/GenBank/DDBJ databases">
        <title>The draft genome of Mesorhizobium soli JCM 19897.</title>
        <authorList>
            <person name="Li L."/>
            <person name="Liu L."/>
            <person name="Liang L."/>
            <person name="Wang T."/>
            <person name="Zhang X."/>
        </authorList>
    </citation>
    <scope>NUCLEOTIDE SEQUENCE [LARGE SCALE GENOMIC DNA]</scope>
    <source>
        <strain evidence="6 7">JCM 19897</strain>
    </source>
</reference>
<evidence type="ECO:0000256" key="3">
    <source>
        <dbReference type="ARBA" id="ARBA00022840"/>
    </source>
</evidence>
<keyword evidence="7" id="KW-1185">Reference proteome</keyword>
<evidence type="ECO:0000256" key="4">
    <source>
        <dbReference type="SAM" id="Coils"/>
    </source>
</evidence>
<dbReference type="AlphaFoldDB" id="A0A2P7S626"/>
<protein>
    <submittedName>
        <fullName evidence="6">ABC transporter</fullName>
    </submittedName>
</protein>
<evidence type="ECO:0000313" key="6">
    <source>
        <dbReference type="EMBL" id="PSJ57916.1"/>
    </source>
</evidence>
<dbReference type="Gene3D" id="3.40.50.300">
    <property type="entry name" value="P-loop containing nucleotide triphosphate hydrolases"/>
    <property type="match status" value="2"/>
</dbReference>
<evidence type="ECO:0000313" key="7">
    <source>
        <dbReference type="Proteomes" id="UP000240653"/>
    </source>
</evidence>
<feature type="domain" description="ABC transporter" evidence="5">
    <location>
        <begin position="5"/>
        <end position="235"/>
    </location>
</feature>
<dbReference type="PANTHER" id="PTHR19211:SF6">
    <property type="entry name" value="BLL7188 PROTEIN"/>
    <property type="match status" value="1"/>
</dbReference>
<dbReference type="PANTHER" id="PTHR19211">
    <property type="entry name" value="ATP-BINDING TRANSPORT PROTEIN-RELATED"/>
    <property type="match status" value="1"/>
</dbReference>
<dbReference type="RefSeq" id="WP_106726044.1">
    <property type="nucleotide sequence ID" value="NZ_PXYL01000012.1"/>
</dbReference>
<dbReference type="Proteomes" id="UP000240653">
    <property type="component" value="Unassembled WGS sequence"/>
</dbReference>
<dbReference type="SMART" id="SM00382">
    <property type="entry name" value="AAA"/>
    <property type="match status" value="2"/>
</dbReference>
<dbReference type="GO" id="GO:0005524">
    <property type="term" value="F:ATP binding"/>
    <property type="evidence" value="ECO:0007669"/>
    <property type="project" value="UniProtKB-KW"/>
</dbReference>
<dbReference type="PROSITE" id="PS50893">
    <property type="entry name" value="ABC_TRANSPORTER_2"/>
    <property type="match status" value="2"/>
</dbReference>